<name>A0A1H8W214_9HYPH</name>
<dbReference type="RefSeq" id="WP_072381540.1">
    <property type="nucleotide sequence ID" value="NZ_FNXB01000061.1"/>
</dbReference>
<dbReference type="OrthoDB" id="8365688at2"/>
<evidence type="ECO:0000313" key="3">
    <source>
        <dbReference type="EMBL" id="SEP21573.1"/>
    </source>
</evidence>
<gene>
    <name evidence="2" type="ORF">RTCCBAU85039_6268</name>
    <name evidence="3" type="ORF">SAMN05216228_105120</name>
</gene>
<sequence length="149" mass="15273">MPATVRMFGFVSAFALAVTAAQTVAAAEHHKAKVGVNPVTTGVVIRGVTLAGPVGVPGTPTGKTCDFSGEPVDPSGRMEGASVNCRPNGNLANTLPGLPARFNAYCMIKAPVKSARLIQASRPDNANHCDLSGITLKDATGQFGGAVWR</sequence>
<protein>
    <recommendedName>
        <fullName evidence="6">Protein rhiC</fullName>
    </recommendedName>
</protein>
<feature type="signal peptide" evidence="1">
    <location>
        <begin position="1"/>
        <end position="26"/>
    </location>
</feature>
<evidence type="ECO:0000313" key="5">
    <source>
        <dbReference type="Proteomes" id="UP000198939"/>
    </source>
</evidence>
<evidence type="ECO:0008006" key="6">
    <source>
        <dbReference type="Google" id="ProtNLM"/>
    </source>
</evidence>
<reference evidence="4" key="2">
    <citation type="submission" date="2016-10" db="EMBL/GenBank/DDBJ databases">
        <authorList>
            <person name="Wibberg D."/>
        </authorList>
    </citation>
    <scope>NUCLEOTIDE SEQUENCE [LARGE SCALE GENOMIC DNA]</scope>
</reference>
<dbReference type="AlphaFoldDB" id="A0A1H8W214"/>
<dbReference type="EMBL" id="FNXB01000061">
    <property type="protein sequence ID" value="SEI19903.1"/>
    <property type="molecule type" value="Genomic_DNA"/>
</dbReference>
<accession>A0A1H8W214</accession>
<keyword evidence="1" id="KW-0732">Signal</keyword>
<reference evidence="3 5" key="3">
    <citation type="submission" date="2016-10" db="EMBL/GenBank/DDBJ databases">
        <authorList>
            <person name="Varghese N."/>
            <person name="Submissions S."/>
        </authorList>
    </citation>
    <scope>NUCLEOTIDE SEQUENCE [LARGE SCALE GENOMIC DNA]</scope>
    <source>
        <strain evidence="3 5">CGMCC 1.7071</strain>
    </source>
</reference>
<feature type="chain" id="PRO_5030029933" description="Protein rhiC" evidence="1">
    <location>
        <begin position="27"/>
        <end position="149"/>
    </location>
</feature>
<organism evidence="2 4">
    <name type="scientific">Rhizobium tibeticum</name>
    <dbReference type="NCBI Taxonomy" id="501024"/>
    <lineage>
        <taxon>Bacteria</taxon>
        <taxon>Pseudomonadati</taxon>
        <taxon>Pseudomonadota</taxon>
        <taxon>Alphaproteobacteria</taxon>
        <taxon>Hyphomicrobiales</taxon>
        <taxon>Rhizobiaceae</taxon>
        <taxon>Rhizobium/Agrobacterium group</taxon>
        <taxon>Rhizobium</taxon>
    </lineage>
</organism>
<keyword evidence="5" id="KW-1185">Reference proteome</keyword>
<dbReference type="EMBL" id="FOCV01000051">
    <property type="protein sequence ID" value="SEP21573.1"/>
    <property type="molecule type" value="Genomic_DNA"/>
</dbReference>
<evidence type="ECO:0000256" key="1">
    <source>
        <dbReference type="SAM" id="SignalP"/>
    </source>
</evidence>
<evidence type="ECO:0000313" key="4">
    <source>
        <dbReference type="Proteomes" id="UP000183063"/>
    </source>
</evidence>
<reference evidence="2" key="1">
    <citation type="submission" date="2016-10" db="EMBL/GenBank/DDBJ databases">
        <authorList>
            <person name="de Groot N.N."/>
        </authorList>
    </citation>
    <scope>NUCLEOTIDE SEQUENCE [LARGE SCALE GENOMIC DNA]</scope>
    <source>
        <strain evidence="2">CCBAU85039</strain>
    </source>
</reference>
<evidence type="ECO:0000313" key="2">
    <source>
        <dbReference type="EMBL" id="SEI19903.1"/>
    </source>
</evidence>
<proteinExistence type="predicted"/>
<dbReference type="Proteomes" id="UP000183063">
    <property type="component" value="Unassembled WGS sequence"/>
</dbReference>
<dbReference type="Proteomes" id="UP000198939">
    <property type="component" value="Unassembled WGS sequence"/>
</dbReference>